<dbReference type="GO" id="GO:0006270">
    <property type="term" value="P:DNA replication initiation"/>
    <property type="evidence" value="ECO:0007669"/>
    <property type="project" value="TreeGrafter"/>
</dbReference>
<feature type="domain" description="Hda lid" evidence="1">
    <location>
        <begin position="162"/>
        <end position="221"/>
    </location>
</feature>
<dbReference type="Gene3D" id="1.10.8.60">
    <property type="match status" value="1"/>
</dbReference>
<dbReference type="RefSeq" id="WP_327788114.1">
    <property type="nucleotide sequence ID" value="NZ_JARGEQ010000040.1"/>
</dbReference>
<dbReference type="AlphaFoldDB" id="A0AAP3V0H3"/>
<dbReference type="InterPro" id="IPR027417">
    <property type="entry name" value="P-loop_NTPase"/>
</dbReference>
<organism evidence="2 3">
    <name type="scientific">Marinimicrococcus flavescens</name>
    <dbReference type="NCBI Taxonomy" id="3031815"/>
    <lineage>
        <taxon>Bacteria</taxon>
        <taxon>Pseudomonadati</taxon>
        <taxon>Pseudomonadota</taxon>
        <taxon>Alphaproteobacteria</taxon>
        <taxon>Geminicoccales</taxon>
        <taxon>Geminicoccaceae</taxon>
        <taxon>Marinimicrococcus</taxon>
    </lineage>
</organism>
<dbReference type="Proteomes" id="UP001301140">
    <property type="component" value="Unassembled WGS sequence"/>
</dbReference>
<proteinExistence type="predicted"/>
<dbReference type="PANTHER" id="PTHR30050">
    <property type="entry name" value="CHROMOSOMAL REPLICATION INITIATOR PROTEIN DNAA"/>
    <property type="match status" value="1"/>
</dbReference>
<dbReference type="PANTHER" id="PTHR30050:SF5">
    <property type="entry name" value="DNAA REGULATORY INACTIVATOR HDA"/>
    <property type="match status" value="1"/>
</dbReference>
<evidence type="ECO:0000259" key="1">
    <source>
        <dbReference type="Pfam" id="PF22688"/>
    </source>
</evidence>
<sequence>MTEAARQLALDLPFAEGFTLSDFLEAPSNRAALEAVLGWPGWPSVALLLDGPEGCGKTHLASIWAQRAQAVALEAADLWEEAEPLARLGSARAALVEHADEVADERQLFHLYNSLAERRGHLLLTARMPLAAWGLRLPDLRSRLATAWTVHVEPPDETLLAALLVKQFADRQLRVEPGVIDYLLSRMERSFASARRLVEGLDRASLRARRPIGLALAREVLASLEEPDDSDVAMID</sequence>
<dbReference type="InterPro" id="IPR055199">
    <property type="entry name" value="Hda_lid"/>
</dbReference>
<reference evidence="2 3" key="1">
    <citation type="submission" date="2023-03" db="EMBL/GenBank/DDBJ databases">
        <title>YIM 152171 draft genome.</title>
        <authorList>
            <person name="Yang Z."/>
        </authorList>
    </citation>
    <scope>NUCLEOTIDE SEQUENCE [LARGE SCALE GENOMIC DNA]</scope>
    <source>
        <strain evidence="2 3">YIM 152171</strain>
    </source>
</reference>
<accession>A0AAP3V0H3</accession>
<gene>
    <name evidence="2" type="ORF">PZ740_04775</name>
</gene>
<dbReference type="GO" id="GO:0005886">
    <property type="term" value="C:plasma membrane"/>
    <property type="evidence" value="ECO:0007669"/>
    <property type="project" value="TreeGrafter"/>
</dbReference>
<dbReference type="Gene3D" id="3.40.50.300">
    <property type="entry name" value="P-loop containing nucleotide triphosphate hydrolases"/>
    <property type="match status" value="1"/>
</dbReference>
<comment type="caution">
    <text evidence="2">The sequence shown here is derived from an EMBL/GenBank/DDBJ whole genome shotgun (WGS) entry which is preliminary data.</text>
</comment>
<dbReference type="SUPFAM" id="SSF52540">
    <property type="entry name" value="P-loop containing nucleoside triphosphate hydrolases"/>
    <property type="match status" value="1"/>
</dbReference>
<dbReference type="EMBL" id="JARGEQ010000040">
    <property type="protein sequence ID" value="MDF1585698.1"/>
    <property type="molecule type" value="Genomic_DNA"/>
</dbReference>
<dbReference type="Pfam" id="PF22688">
    <property type="entry name" value="Hda_lid"/>
    <property type="match status" value="1"/>
</dbReference>
<protein>
    <submittedName>
        <fullName evidence="2">DnaA/Hda family protein</fullName>
    </submittedName>
</protein>
<name>A0AAP3V0H3_9PROT</name>
<evidence type="ECO:0000313" key="3">
    <source>
        <dbReference type="Proteomes" id="UP001301140"/>
    </source>
</evidence>
<keyword evidence="3" id="KW-1185">Reference proteome</keyword>
<dbReference type="GO" id="GO:0003688">
    <property type="term" value="F:DNA replication origin binding"/>
    <property type="evidence" value="ECO:0007669"/>
    <property type="project" value="TreeGrafter"/>
</dbReference>
<evidence type="ECO:0000313" key="2">
    <source>
        <dbReference type="EMBL" id="MDF1585698.1"/>
    </source>
</evidence>